<dbReference type="OrthoDB" id="212302at2157"/>
<dbReference type="PROSITE" id="PS51186">
    <property type="entry name" value="GNAT"/>
    <property type="match status" value="1"/>
</dbReference>
<evidence type="ECO:0000313" key="4">
    <source>
        <dbReference type="Proteomes" id="UP000199062"/>
    </source>
</evidence>
<dbReference type="SUPFAM" id="SSF55718">
    <property type="entry name" value="SCP-like"/>
    <property type="match status" value="1"/>
</dbReference>
<dbReference type="GO" id="GO:0030649">
    <property type="term" value="P:aminoglycoside antibiotic catabolic process"/>
    <property type="evidence" value="ECO:0007669"/>
    <property type="project" value="TreeGrafter"/>
</dbReference>
<gene>
    <name evidence="3" type="ORF">SAMN05216559_3042</name>
</gene>
<dbReference type="Gene3D" id="3.40.630.30">
    <property type="match status" value="2"/>
</dbReference>
<dbReference type="InterPro" id="IPR041380">
    <property type="entry name" value="Acetyltransf_17"/>
</dbReference>
<dbReference type="InterPro" id="IPR025559">
    <property type="entry name" value="Eis_dom"/>
</dbReference>
<accession>A0A1I6LSQ8</accession>
<dbReference type="Proteomes" id="UP000199062">
    <property type="component" value="Unassembled WGS sequence"/>
</dbReference>
<dbReference type="InterPro" id="IPR036527">
    <property type="entry name" value="SCP2_sterol-bd_dom_sf"/>
</dbReference>
<dbReference type="GO" id="GO:0034069">
    <property type="term" value="F:aminoglycoside N-acetyltransferase activity"/>
    <property type="evidence" value="ECO:0007669"/>
    <property type="project" value="TreeGrafter"/>
</dbReference>
<dbReference type="InterPro" id="IPR016181">
    <property type="entry name" value="Acyl_CoA_acyltransferase"/>
</dbReference>
<dbReference type="AlphaFoldDB" id="A0A1I6LSQ8"/>
<dbReference type="InterPro" id="IPR051554">
    <property type="entry name" value="Acetyltransferase_Eis"/>
</dbReference>
<dbReference type="RefSeq" id="WP_089817389.1">
    <property type="nucleotide sequence ID" value="NZ_FOZK01000003.1"/>
</dbReference>
<dbReference type="PANTHER" id="PTHR37817:SF1">
    <property type="entry name" value="N-ACETYLTRANSFERASE EIS"/>
    <property type="match status" value="1"/>
</dbReference>
<dbReference type="PANTHER" id="PTHR37817">
    <property type="entry name" value="N-ACETYLTRANSFERASE EIS"/>
    <property type="match status" value="1"/>
</dbReference>
<dbReference type="Pfam" id="PF13527">
    <property type="entry name" value="Acetyltransf_9"/>
    <property type="match status" value="1"/>
</dbReference>
<dbReference type="Gene3D" id="3.30.1050.10">
    <property type="entry name" value="SCP2 sterol-binding domain"/>
    <property type="match status" value="1"/>
</dbReference>
<protein>
    <submittedName>
        <fullName evidence="3">Predicted acetyltransferase</fullName>
    </submittedName>
</protein>
<evidence type="ECO:0000313" key="3">
    <source>
        <dbReference type="EMBL" id="SFS06466.1"/>
    </source>
</evidence>
<dbReference type="Pfam" id="PF13530">
    <property type="entry name" value="SCP2_2"/>
    <property type="match status" value="1"/>
</dbReference>
<reference evidence="3 4" key="1">
    <citation type="submission" date="2016-10" db="EMBL/GenBank/DDBJ databases">
        <authorList>
            <person name="de Groot N.N."/>
        </authorList>
    </citation>
    <scope>NUCLEOTIDE SEQUENCE [LARGE SCALE GENOMIC DNA]</scope>
    <source>
        <strain evidence="3 4">CGMCC 1.10457</strain>
    </source>
</reference>
<dbReference type="STRING" id="767519.SAMN05216559_3042"/>
<keyword evidence="3" id="KW-0808">Transferase</keyword>
<organism evidence="3 4">
    <name type="scientific">Halomicrobium zhouii</name>
    <dbReference type="NCBI Taxonomy" id="767519"/>
    <lineage>
        <taxon>Archaea</taxon>
        <taxon>Methanobacteriati</taxon>
        <taxon>Methanobacteriota</taxon>
        <taxon>Stenosarchaea group</taxon>
        <taxon>Halobacteria</taxon>
        <taxon>Halobacteriales</taxon>
        <taxon>Haloarculaceae</taxon>
        <taxon>Halomicrobium</taxon>
    </lineage>
</organism>
<evidence type="ECO:0000256" key="1">
    <source>
        <dbReference type="SAM" id="MobiDB-lite"/>
    </source>
</evidence>
<dbReference type="Pfam" id="PF17668">
    <property type="entry name" value="Acetyltransf_17"/>
    <property type="match status" value="1"/>
</dbReference>
<name>A0A1I6LSQ8_9EURY</name>
<keyword evidence="4" id="KW-1185">Reference proteome</keyword>
<sequence length="401" mass="45235">MEYRPVPESRLQAFENVAHYAFSPEDQPEETDRVTDPSKQFGEPRALFEDDELTAICRLLEFEARCRGEWLSLGGLRAVATPPEYRRDGRAATLLRQSLREFADRDIPLVVLWPFDHDFYASTGWASAGKHATYRFPPAALEPIAANEAGRFFRPSPDDWERLRRVNQADGEETSLTLRRTEHWWRHRVFEQSGARRHVYAWERDGTVESYVVYTVAGGEDDRTLTVHDVAAVDDRAFRHVCWLLFTHDSQVETVELPGDPSHAPGELLDRVAAPEAVTCELDHGAMVRAADVPTALEAIPYPDDVATEFVLDVEDGLVDWNDATFHVAIEDGEASCERSEDGYESVDVSVSVGTLSQLVVGYGTVERARRAGDLVIHDDDLEGTLDRAFPQRPVELSEYF</sequence>
<dbReference type="EMBL" id="FOZK01000003">
    <property type="protein sequence ID" value="SFS06466.1"/>
    <property type="molecule type" value="Genomic_DNA"/>
</dbReference>
<evidence type="ECO:0000259" key="2">
    <source>
        <dbReference type="PROSITE" id="PS51186"/>
    </source>
</evidence>
<dbReference type="InterPro" id="IPR000182">
    <property type="entry name" value="GNAT_dom"/>
</dbReference>
<feature type="region of interest" description="Disordered" evidence="1">
    <location>
        <begin position="22"/>
        <end position="41"/>
    </location>
</feature>
<proteinExistence type="predicted"/>
<dbReference type="SUPFAM" id="SSF55729">
    <property type="entry name" value="Acyl-CoA N-acyltransferases (Nat)"/>
    <property type="match status" value="1"/>
</dbReference>
<feature type="domain" description="N-acetyltransferase" evidence="2">
    <location>
        <begin position="1"/>
        <end position="148"/>
    </location>
</feature>